<dbReference type="InterPro" id="IPR036291">
    <property type="entry name" value="NAD(P)-bd_dom_sf"/>
</dbReference>
<gene>
    <name evidence="1" type="ORF">M6B22_17015</name>
</gene>
<dbReference type="PANTHER" id="PTHR13812">
    <property type="entry name" value="KETIMINE REDUCTASE MU-CRYSTALLIN"/>
    <property type="match status" value="1"/>
</dbReference>
<reference evidence="1" key="1">
    <citation type="submission" date="2022-05" db="EMBL/GenBank/DDBJ databases">
        <title>Jatrophihabitans sp. SB3-54 whole genome sequence.</title>
        <authorList>
            <person name="Suh M.K."/>
            <person name="Eom M.K."/>
            <person name="Kim J.S."/>
            <person name="Kim H.S."/>
            <person name="Do H.E."/>
            <person name="Shin Y.K."/>
            <person name="Lee J.-S."/>
        </authorList>
    </citation>
    <scope>NUCLEOTIDE SEQUENCE</scope>
    <source>
        <strain evidence="1">SB3-54</strain>
    </source>
</reference>
<sequence length="340" mass="35299">MSRAAVTYGADEIRRAVCLEDLIEPMREAFRIEAAGVGESTISVLSPRGEDGDVHVKTAWVPGHPWFAVKVATGFTVDGGNDRRVQPGGYVALHDAYDGTLHALLVDEHHLTDLRTAAASAAATDALSPASANTLAVLGTGTQALWQVLATARVRPITSVTVWGRRSDAAHRLAATITAKNPRLHTVVAETTRDAVDAADIVLTTTSSHAPVLHGEWLRPGQHVTATGADDPSKTELDVDCFAHADIVAIDSPKHTPQIGGDLRRAIAAGALDAPAGRLASLGDIIGRVHPGRSDAAQVSIAKLVGIAGQDLLAAEVALRRLAGEPPEGVPDAATGPGPT</sequence>
<dbReference type="InterPro" id="IPR003462">
    <property type="entry name" value="ODC_Mu_crystall"/>
</dbReference>
<accession>A0ABY7JY31</accession>
<dbReference type="Proteomes" id="UP001164693">
    <property type="component" value="Chromosome"/>
</dbReference>
<name>A0ABY7JY31_9ACTN</name>
<dbReference type="InterPro" id="IPR023401">
    <property type="entry name" value="ODC_N"/>
</dbReference>
<proteinExistence type="predicted"/>
<protein>
    <submittedName>
        <fullName evidence="1">Ornithine cyclodeaminase family protein</fullName>
    </submittedName>
</protein>
<dbReference type="PANTHER" id="PTHR13812:SF19">
    <property type="entry name" value="KETIMINE REDUCTASE MU-CRYSTALLIN"/>
    <property type="match status" value="1"/>
</dbReference>
<organism evidence="1 2">
    <name type="scientific">Jatrophihabitans cynanchi</name>
    <dbReference type="NCBI Taxonomy" id="2944128"/>
    <lineage>
        <taxon>Bacteria</taxon>
        <taxon>Bacillati</taxon>
        <taxon>Actinomycetota</taxon>
        <taxon>Actinomycetes</taxon>
        <taxon>Jatrophihabitantales</taxon>
        <taxon>Jatrophihabitantaceae</taxon>
        <taxon>Jatrophihabitans</taxon>
    </lineage>
</organism>
<dbReference type="PIRSF" id="PIRSF001439">
    <property type="entry name" value="CryM"/>
    <property type="match status" value="1"/>
</dbReference>
<dbReference type="Gene3D" id="3.30.1780.10">
    <property type="entry name" value="ornithine cyclodeaminase, domain 1"/>
    <property type="match status" value="1"/>
</dbReference>
<dbReference type="SUPFAM" id="SSF51735">
    <property type="entry name" value="NAD(P)-binding Rossmann-fold domains"/>
    <property type="match status" value="1"/>
</dbReference>
<dbReference type="EMBL" id="CP097463">
    <property type="protein sequence ID" value="WAX56222.1"/>
    <property type="molecule type" value="Genomic_DNA"/>
</dbReference>
<dbReference type="Pfam" id="PF02423">
    <property type="entry name" value="OCD_Mu_crystall"/>
    <property type="match status" value="1"/>
</dbReference>
<evidence type="ECO:0000313" key="2">
    <source>
        <dbReference type="Proteomes" id="UP001164693"/>
    </source>
</evidence>
<dbReference type="RefSeq" id="WP_269442753.1">
    <property type="nucleotide sequence ID" value="NZ_CP097463.1"/>
</dbReference>
<dbReference type="Gene3D" id="3.40.50.720">
    <property type="entry name" value="NAD(P)-binding Rossmann-like Domain"/>
    <property type="match status" value="1"/>
</dbReference>
<keyword evidence="2" id="KW-1185">Reference proteome</keyword>
<evidence type="ECO:0000313" key="1">
    <source>
        <dbReference type="EMBL" id="WAX56222.1"/>
    </source>
</evidence>